<dbReference type="Pfam" id="PF00563">
    <property type="entry name" value="EAL"/>
    <property type="match status" value="1"/>
</dbReference>
<dbReference type="OrthoDB" id="1673646at2"/>
<reference evidence="3" key="1">
    <citation type="journal article" date="2018" name="Front. Microbiol.">
        <title>Genome-Based Analysis Reveals the Taxonomy and Diversity of the Family Idiomarinaceae.</title>
        <authorList>
            <person name="Liu Y."/>
            <person name="Lai Q."/>
            <person name="Shao Z."/>
        </authorList>
    </citation>
    <scope>NUCLEOTIDE SEQUENCE [LARGE SCALE GENOMIC DNA]</scope>
    <source>
        <strain evidence="3">BH195</strain>
    </source>
</reference>
<keyword evidence="3" id="KW-1185">Reference proteome</keyword>
<dbReference type="EMBL" id="PIPW01000002">
    <property type="protein sequence ID" value="RUO52725.1"/>
    <property type="molecule type" value="Genomic_DNA"/>
</dbReference>
<dbReference type="InterPro" id="IPR050706">
    <property type="entry name" value="Cyclic-di-GMP_PDE-like"/>
</dbReference>
<name>A0A432XVF8_9GAMM</name>
<proteinExistence type="predicted"/>
<dbReference type="AlphaFoldDB" id="A0A432XVF8"/>
<dbReference type="RefSeq" id="WP_126763145.1">
    <property type="nucleotide sequence ID" value="NZ_JBHLTZ010000012.1"/>
</dbReference>
<sequence>MTIPASIRQQTCKDCLSGKDLGFEITMAFQPIIDWKKKEICGYEALVRGTEGQGAGWVFDRINHENRYYFDQACRVKAIETAARLGVDSQLHINFLPNAVYSPETCIRATIEAADLYGFDLTKLVFEVTELEEIVSKSHLQRIFSSYAARGFQTAIDDYGAGFTSHSWLVELRPHILKLDRGMITDLDQSAQMQQEIKKVMQQCELQGTRVLAEGIETQAELETLVRLGVRFMQGYYFAKPGFESLPQVNF</sequence>
<accession>A0A432XVF8</accession>
<dbReference type="PROSITE" id="PS50883">
    <property type="entry name" value="EAL"/>
    <property type="match status" value="1"/>
</dbReference>
<dbReference type="PANTHER" id="PTHR33121">
    <property type="entry name" value="CYCLIC DI-GMP PHOSPHODIESTERASE PDEF"/>
    <property type="match status" value="1"/>
</dbReference>
<dbReference type="Gene3D" id="3.20.20.450">
    <property type="entry name" value="EAL domain"/>
    <property type="match status" value="1"/>
</dbReference>
<dbReference type="PANTHER" id="PTHR33121:SF15">
    <property type="entry name" value="BLUE LIGHT- AND TEMPERATURE-REGULATED ANTIREPRESSOR BLUF"/>
    <property type="match status" value="1"/>
</dbReference>
<dbReference type="InterPro" id="IPR035919">
    <property type="entry name" value="EAL_sf"/>
</dbReference>
<comment type="caution">
    <text evidence="2">The sequence shown here is derived from an EMBL/GenBank/DDBJ whole genome shotgun (WGS) entry which is preliminary data.</text>
</comment>
<dbReference type="Proteomes" id="UP000287198">
    <property type="component" value="Unassembled WGS sequence"/>
</dbReference>
<feature type="domain" description="EAL" evidence="1">
    <location>
        <begin position="5"/>
        <end position="251"/>
    </location>
</feature>
<gene>
    <name evidence="2" type="ORF">CWI69_06705</name>
</gene>
<dbReference type="CDD" id="cd01948">
    <property type="entry name" value="EAL"/>
    <property type="match status" value="1"/>
</dbReference>
<evidence type="ECO:0000259" key="1">
    <source>
        <dbReference type="PROSITE" id="PS50883"/>
    </source>
</evidence>
<organism evidence="2 3">
    <name type="scientific">Pseudidiomarina halophila</name>
    <dbReference type="NCBI Taxonomy" id="1449799"/>
    <lineage>
        <taxon>Bacteria</taxon>
        <taxon>Pseudomonadati</taxon>
        <taxon>Pseudomonadota</taxon>
        <taxon>Gammaproteobacteria</taxon>
        <taxon>Alteromonadales</taxon>
        <taxon>Idiomarinaceae</taxon>
        <taxon>Pseudidiomarina</taxon>
    </lineage>
</organism>
<evidence type="ECO:0000313" key="3">
    <source>
        <dbReference type="Proteomes" id="UP000287198"/>
    </source>
</evidence>
<dbReference type="SMART" id="SM00052">
    <property type="entry name" value="EAL"/>
    <property type="match status" value="1"/>
</dbReference>
<dbReference type="GO" id="GO:0071111">
    <property type="term" value="F:cyclic-guanylate-specific phosphodiesterase activity"/>
    <property type="evidence" value="ECO:0007669"/>
    <property type="project" value="InterPro"/>
</dbReference>
<evidence type="ECO:0000313" key="2">
    <source>
        <dbReference type="EMBL" id="RUO52725.1"/>
    </source>
</evidence>
<protein>
    <submittedName>
        <fullName evidence="2">Diguanylate phosphodiesterase</fullName>
    </submittedName>
</protein>
<dbReference type="InterPro" id="IPR001633">
    <property type="entry name" value="EAL_dom"/>
</dbReference>
<dbReference type="SUPFAM" id="SSF141868">
    <property type="entry name" value="EAL domain-like"/>
    <property type="match status" value="1"/>
</dbReference>